<evidence type="ECO:0000259" key="1">
    <source>
        <dbReference type="PROSITE" id="PS51186"/>
    </source>
</evidence>
<dbReference type="Proteomes" id="UP000324170">
    <property type="component" value="Unassembled WGS sequence"/>
</dbReference>
<sequence length="254" mass="29030">MEAKIIIQSAEERTDLADEREALIDNNWPLFMNYDAVAEKYWDTLYEPGFSRFQKFAILQQGKAERLVGVLHSIPFPWEHHSLEQLPDEGWDAVFEAGGAAKGKVPANMVSALSVTIDPAFRGQNIPALLINSLKQTARNEGLQGLVVPVRPSLKSQYPLQDFVEYCGWKNDKGEPFDPWVRTHYRLGAKIIKPALRSMDIYGTVEQWQEWTNMKFPQSGEYIIPGGLVPLVVDVEKQMAYYIEPNLWMYHSLD</sequence>
<dbReference type="Gene3D" id="3.40.630.30">
    <property type="match status" value="1"/>
</dbReference>
<dbReference type="EMBL" id="FO704550">
    <property type="protein sequence ID" value="CDG19651.1"/>
    <property type="molecule type" value="Genomic_DNA"/>
</dbReference>
<dbReference type="PROSITE" id="PS51186">
    <property type="entry name" value="GNAT"/>
    <property type="match status" value="1"/>
</dbReference>
<name>A0A068QYA6_9GAMM</name>
<dbReference type="KEGG" id="xdo:XDD1_3966"/>
<keyword evidence="2" id="KW-0808">Transferase</keyword>
<dbReference type="GO" id="GO:0016747">
    <property type="term" value="F:acyltransferase activity, transferring groups other than amino-acyl groups"/>
    <property type="evidence" value="ECO:0007669"/>
    <property type="project" value="InterPro"/>
</dbReference>
<proteinExistence type="predicted"/>
<dbReference type="EMBL" id="VNHN01000041">
    <property type="protein sequence ID" value="TYP03105.1"/>
    <property type="molecule type" value="Genomic_DNA"/>
</dbReference>
<organism evidence="2 4">
    <name type="scientific">Xenorhabdus doucetiae</name>
    <dbReference type="NCBI Taxonomy" id="351671"/>
    <lineage>
        <taxon>Bacteria</taxon>
        <taxon>Pseudomonadati</taxon>
        <taxon>Pseudomonadota</taxon>
        <taxon>Gammaproteobacteria</taxon>
        <taxon>Enterobacterales</taxon>
        <taxon>Morganellaceae</taxon>
        <taxon>Xenorhabdus</taxon>
    </lineage>
</organism>
<dbReference type="RefSeq" id="WP_045973245.1">
    <property type="nucleotide sequence ID" value="NZ_CAWMED010000001.1"/>
</dbReference>
<evidence type="ECO:0000313" key="2">
    <source>
        <dbReference type="EMBL" id="CDG19651.1"/>
    </source>
</evidence>
<dbReference type="AlphaFoldDB" id="A0A068QYA6"/>
<evidence type="ECO:0000313" key="5">
    <source>
        <dbReference type="Proteomes" id="UP000324170"/>
    </source>
</evidence>
<dbReference type="HOGENOM" id="CLU_069431_0_0_6"/>
<feature type="domain" description="N-acetyltransferase" evidence="1">
    <location>
        <begin position="32"/>
        <end position="192"/>
    </location>
</feature>
<evidence type="ECO:0000313" key="4">
    <source>
        <dbReference type="Proteomes" id="UP000032721"/>
    </source>
</evidence>
<accession>A0A068QYA6</accession>
<protein>
    <submittedName>
        <fullName evidence="2">Putative transferase enzyme</fullName>
    </submittedName>
</protein>
<evidence type="ECO:0000313" key="3">
    <source>
        <dbReference type="EMBL" id="TYP03105.1"/>
    </source>
</evidence>
<gene>
    <name evidence="3" type="ORF">LY16_02429</name>
    <name evidence="2" type="ORF">XDD1_3966</name>
</gene>
<keyword evidence="5" id="KW-1185">Reference proteome</keyword>
<dbReference type="Proteomes" id="UP000032721">
    <property type="component" value="Chromosome"/>
</dbReference>
<reference evidence="3 5" key="2">
    <citation type="submission" date="2019-07" db="EMBL/GenBank/DDBJ databases">
        <title>Genomic Encyclopedia of Type Strains, Phase I: the one thousand microbial genomes (KMG-I) project.</title>
        <authorList>
            <person name="Kyrpides N."/>
        </authorList>
    </citation>
    <scope>NUCLEOTIDE SEQUENCE [LARGE SCALE GENOMIC DNA]</scope>
    <source>
        <strain evidence="3 5">DSM 17909</strain>
    </source>
</reference>
<dbReference type="InterPro" id="IPR016181">
    <property type="entry name" value="Acyl_CoA_acyltransferase"/>
</dbReference>
<dbReference type="OrthoDB" id="342444at2"/>
<dbReference type="SUPFAM" id="SSF55729">
    <property type="entry name" value="Acyl-CoA N-acyltransferases (Nat)"/>
    <property type="match status" value="1"/>
</dbReference>
<reference evidence="2 4" key="1">
    <citation type="submission" date="2013-07" db="EMBL/GenBank/DDBJ databases">
        <authorList>
            <person name="Genoscope - CEA"/>
        </authorList>
    </citation>
    <scope>NUCLEOTIDE SEQUENCE [LARGE SCALE GENOMIC DNA]</scope>
    <source>
        <strain evidence="2">FRM16</strain>
        <strain evidence="4">FRM16 / DSM 17909</strain>
    </source>
</reference>
<dbReference type="InterPro" id="IPR000182">
    <property type="entry name" value="GNAT_dom"/>
</dbReference>